<feature type="transmembrane region" description="Helical" evidence="1">
    <location>
        <begin position="7"/>
        <end position="27"/>
    </location>
</feature>
<dbReference type="Proteomes" id="UP000225108">
    <property type="component" value="Unassembled WGS sequence"/>
</dbReference>
<feature type="transmembrane region" description="Helical" evidence="1">
    <location>
        <begin position="100"/>
        <end position="122"/>
    </location>
</feature>
<dbReference type="PANTHER" id="PTHR37309">
    <property type="entry name" value="SLR0284 PROTEIN"/>
    <property type="match status" value="1"/>
</dbReference>
<protein>
    <recommendedName>
        <fullName evidence="4">Phage holin family protein</fullName>
    </recommendedName>
</protein>
<name>A0A2G3PK42_WILMA</name>
<evidence type="ECO:0000256" key="1">
    <source>
        <dbReference type="SAM" id="Phobius"/>
    </source>
</evidence>
<evidence type="ECO:0000313" key="3">
    <source>
        <dbReference type="Proteomes" id="UP000225108"/>
    </source>
</evidence>
<keyword evidence="1" id="KW-1133">Transmembrane helix</keyword>
<keyword evidence="1" id="KW-0812">Transmembrane</keyword>
<dbReference type="Pfam" id="PF04020">
    <property type="entry name" value="Phage_holin_4_2"/>
    <property type="match status" value="1"/>
</dbReference>
<organism evidence="2 3">
    <name type="scientific">Williamsia marianensis</name>
    <dbReference type="NCBI Taxonomy" id="85044"/>
    <lineage>
        <taxon>Bacteria</taxon>
        <taxon>Bacillati</taxon>
        <taxon>Actinomycetota</taxon>
        <taxon>Actinomycetes</taxon>
        <taxon>Mycobacteriales</taxon>
        <taxon>Nocardiaceae</taxon>
        <taxon>Williamsia</taxon>
    </lineage>
</organism>
<dbReference type="InterPro" id="IPR007165">
    <property type="entry name" value="Phage_holin_4_2"/>
</dbReference>
<evidence type="ECO:0000313" key="2">
    <source>
        <dbReference type="EMBL" id="PHV66106.1"/>
    </source>
</evidence>
<feature type="transmembrane region" description="Helical" evidence="1">
    <location>
        <begin position="33"/>
        <end position="54"/>
    </location>
</feature>
<proteinExistence type="predicted"/>
<feature type="transmembrane region" description="Helical" evidence="1">
    <location>
        <begin position="66"/>
        <end position="88"/>
    </location>
</feature>
<comment type="caution">
    <text evidence="2">The sequence shown here is derived from an EMBL/GenBank/DDBJ whole genome shotgun (WGS) entry which is preliminary data.</text>
</comment>
<dbReference type="EMBL" id="PEBD01000010">
    <property type="protein sequence ID" value="PHV66106.1"/>
    <property type="molecule type" value="Genomic_DNA"/>
</dbReference>
<dbReference type="AlphaFoldDB" id="A0A2G3PK42"/>
<keyword evidence="1" id="KW-0472">Membrane</keyword>
<evidence type="ECO:0008006" key="4">
    <source>
        <dbReference type="Google" id="ProtNLM"/>
    </source>
</evidence>
<reference evidence="2 3" key="1">
    <citation type="submission" date="2017-10" db="EMBL/GenBank/DDBJ databases">
        <title>The draft genome sequence of Williamsia sp. BULT 1.1 isolated from the semi-arid grassland soils from South Africa.</title>
        <authorList>
            <person name="Kabwe M.H."/>
            <person name="Govender N."/>
            <person name="Mutseka Lunga P."/>
            <person name="Vikram S."/>
            <person name="Makhalanyane T.P."/>
        </authorList>
    </citation>
    <scope>NUCLEOTIDE SEQUENCE [LARGE SCALE GENOMIC DNA]</scope>
    <source>
        <strain evidence="2 3">BULT 1.1</strain>
    </source>
</reference>
<gene>
    <name evidence="2" type="ORF">CSW57_20990</name>
</gene>
<accession>A0A2G3PK42</accession>
<dbReference type="PANTHER" id="PTHR37309:SF1">
    <property type="entry name" value="SLR0284 PROTEIN"/>
    <property type="match status" value="1"/>
</dbReference>
<sequence>MVFVVRLLINAIAIWMAGALVTGISIATDGRDTSAQVLIVLFIALVFTVVNTAIKPVVKLLSIPLLIVTLGLFTLVINALMLLLTAWITDSTEFGLSIDGFWTAVWGSVIISIVNFLLGALVPDRRSRDRRQARQTFR</sequence>
<dbReference type="RefSeq" id="WP_099384373.1">
    <property type="nucleotide sequence ID" value="NZ_PEBD01000010.1"/>
</dbReference>